<evidence type="ECO:0000256" key="7">
    <source>
        <dbReference type="SAM" id="Coils"/>
    </source>
</evidence>
<dbReference type="GO" id="GO:0031511">
    <property type="term" value="C:Mis6-Sim4 complex"/>
    <property type="evidence" value="ECO:0007669"/>
    <property type="project" value="TreeGrafter"/>
</dbReference>
<dbReference type="PANTHER" id="PTHR14582">
    <property type="entry name" value="INNER KINETOCHORE SUBUNIT MAL2"/>
    <property type="match status" value="1"/>
</dbReference>
<dbReference type="EMBL" id="KE145372">
    <property type="protein sequence ID" value="EPE24931.1"/>
    <property type="molecule type" value="Genomic_DNA"/>
</dbReference>
<feature type="region of interest" description="Disordered" evidence="8">
    <location>
        <begin position="48"/>
        <end position="80"/>
    </location>
</feature>
<feature type="coiled-coil region" evidence="7">
    <location>
        <begin position="15"/>
        <end position="42"/>
    </location>
</feature>
<proteinExistence type="inferred from homology"/>
<dbReference type="Proteomes" id="UP000016922">
    <property type="component" value="Unassembled WGS sequence"/>
</dbReference>
<evidence type="ECO:0000256" key="3">
    <source>
        <dbReference type="ARBA" id="ARBA00007321"/>
    </source>
</evidence>
<evidence type="ECO:0000313" key="9">
    <source>
        <dbReference type="EMBL" id="EPE24931.1"/>
    </source>
</evidence>
<evidence type="ECO:0000313" key="10">
    <source>
        <dbReference type="Proteomes" id="UP000016922"/>
    </source>
</evidence>
<comment type="similarity">
    <text evidence="3">Belongs to the CENP-O/MCM21 family.</text>
</comment>
<sequence>MDTSIISNEPEDPIGAQLDEEIASLQSQINSLKSNLKLQTSTILSSQATRNTLRRLQKPTQEPRPQSAIPSTIPTDTSPLNSTTTAQTLHNTTNLYRACNSLTTFRIHDPDPHAVDNGSILALRLDISTSSKFIAPYYIVLNKPFPSSPLLRVHRHTLPPYIPLAHLAERYLPHGKGAVAMGSRAPGQKRQDLNKFARALRREVVAYHNRVAVIKGLRREFRLDKKGRGKGKERERVIEDVSAADAEARQVRIEWVDGRIGRAVVGDGGEVIKCVVMGEGGRDWESERAIMGGRMEGVGERLREGIY</sequence>
<dbReference type="OMA" id="NHHRVAF"/>
<evidence type="ECO:0000256" key="6">
    <source>
        <dbReference type="ARBA" id="ARBA00023328"/>
    </source>
</evidence>
<dbReference type="eggNOG" id="ENOG502SCC4">
    <property type="taxonomic scope" value="Eukaryota"/>
</dbReference>
<comment type="subcellular location">
    <subcellularLocation>
        <location evidence="2">Chromosome</location>
        <location evidence="2">Centromere</location>
    </subcellularLocation>
    <subcellularLocation>
        <location evidence="1">Nucleus</location>
    </subcellularLocation>
</comment>
<dbReference type="OrthoDB" id="10050372at2759"/>
<dbReference type="AlphaFoldDB" id="S3CYM5"/>
<protein>
    <recommendedName>
        <fullName evidence="11">Cenp-O kinetochore centromere component</fullName>
    </recommendedName>
</protein>
<keyword evidence="5" id="KW-0539">Nucleus</keyword>
<keyword evidence="6" id="KW-0137">Centromere</keyword>
<keyword evidence="10" id="KW-1185">Reference proteome</keyword>
<dbReference type="InterPro" id="IPR018464">
    <property type="entry name" value="CENP-O"/>
</dbReference>
<dbReference type="GeneID" id="19470553"/>
<name>S3CYM5_GLAL2</name>
<dbReference type="PANTHER" id="PTHR14582:SF1">
    <property type="entry name" value="CENTROMERE PROTEIN O"/>
    <property type="match status" value="1"/>
</dbReference>
<evidence type="ECO:0000256" key="8">
    <source>
        <dbReference type="SAM" id="MobiDB-lite"/>
    </source>
</evidence>
<dbReference type="Pfam" id="PF09496">
    <property type="entry name" value="CENP-O"/>
    <property type="match status" value="1"/>
</dbReference>
<evidence type="ECO:0000256" key="1">
    <source>
        <dbReference type="ARBA" id="ARBA00004123"/>
    </source>
</evidence>
<evidence type="ECO:0000256" key="2">
    <source>
        <dbReference type="ARBA" id="ARBA00004584"/>
    </source>
</evidence>
<dbReference type="KEGG" id="glz:GLAREA_11512"/>
<dbReference type="GO" id="GO:0005634">
    <property type="term" value="C:nucleus"/>
    <property type="evidence" value="ECO:0007669"/>
    <property type="project" value="UniProtKB-SubCell"/>
</dbReference>
<evidence type="ECO:0000256" key="5">
    <source>
        <dbReference type="ARBA" id="ARBA00023242"/>
    </source>
</evidence>
<dbReference type="HOGENOM" id="CLU_042556_0_0_1"/>
<accession>S3CYM5</accession>
<organism evidence="9 10">
    <name type="scientific">Glarea lozoyensis (strain ATCC 20868 / MF5171)</name>
    <dbReference type="NCBI Taxonomy" id="1116229"/>
    <lineage>
        <taxon>Eukaryota</taxon>
        <taxon>Fungi</taxon>
        <taxon>Dikarya</taxon>
        <taxon>Ascomycota</taxon>
        <taxon>Pezizomycotina</taxon>
        <taxon>Leotiomycetes</taxon>
        <taxon>Helotiales</taxon>
        <taxon>Helotiaceae</taxon>
        <taxon>Glarea</taxon>
    </lineage>
</organism>
<evidence type="ECO:0008006" key="11">
    <source>
        <dbReference type="Google" id="ProtNLM"/>
    </source>
</evidence>
<keyword evidence="7" id="KW-0175">Coiled coil</keyword>
<feature type="compositionally biased region" description="Polar residues" evidence="8">
    <location>
        <begin position="58"/>
        <end position="80"/>
    </location>
</feature>
<dbReference type="STRING" id="1116229.S3CYM5"/>
<keyword evidence="4" id="KW-0158">Chromosome</keyword>
<dbReference type="RefSeq" id="XP_008087846.1">
    <property type="nucleotide sequence ID" value="XM_008089655.1"/>
</dbReference>
<evidence type="ECO:0000256" key="4">
    <source>
        <dbReference type="ARBA" id="ARBA00022454"/>
    </source>
</evidence>
<reference evidence="9 10" key="1">
    <citation type="journal article" date="2013" name="BMC Genomics">
        <title>Genomics-driven discovery of the pneumocandin biosynthetic gene cluster in the fungus Glarea lozoyensis.</title>
        <authorList>
            <person name="Chen L."/>
            <person name="Yue Q."/>
            <person name="Zhang X."/>
            <person name="Xiang M."/>
            <person name="Wang C."/>
            <person name="Li S."/>
            <person name="Che Y."/>
            <person name="Ortiz-Lopez F.J."/>
            <person name="Bills G.F."/>
            <person name="Liu X."/>
            <person name="An Z."/>
        </authorList>
    </citation>
    <scope>NUCLEOTIDE SEQUENCE [LARGE SCALE GENOMIC DNA]</scope>
    <source>
        <strain evidence="10">ATCC 20868 / MF5171</strain>
    </source>
</reference>
<gene>
    <name evidence="9" type="ORF">GLAREA_11512</name>
</gene>